<evidence type="ECO:0000313" key="12">
    <source>
        <dbReference type="Proteomes" id="UP000192907"/>
    </source>
</evidence>
<feature type="domain" description="Lipoyl-binding" evidence="7">
    <location>
        <begin position="588"/>
        <end position="665"/>
    </location>
</feature>
<dbReference type="InterPro" id="IPR011054">
    <property type="entry name" value="Rudment_hybrid_motif"/>
</dbReference>
<dbReference type="Proteomes" id="UP000192907">
    <property type="component" value="Unassembled WGS sequence"/>
</dbReference>
<dbReference type="InterPro" id="IPR005479">
    <property type="entry name" value="CPAse_ATP-bd"/>
</dbReference>
<dbReference type="CDD" id="cd06850">
    <property type="entry name" value="biotinyl_domain"/>
    <property type="match status" value="1"/>
</dbReference>
<evidence type="ECO:0000256" key="1">
    <source>
        <dbReference type="ARBA" id="ARBA00001953"/>
    </source>
</evidence>
<name>A0A1Y6CDZ5_9BACT</name>
<evidence type="ECO:0000313" key="11">
    <source>
        <dbReference type="EMBL" id="SMF56488.1"/>
    </source>
</evidence>
<dbReference type="PROSITE" id="PS00188">
    <property type="entry name" value="BIOTIN"/>
    <property type="match status" value="1"/>
</dbReference>
<protein>
    <submittedName>
        <fullName evidence="11">Acetyl/propionyl-CoA carboxylase, alpha subunit</fullName>
    </submittedName>
</protein>
<evidence type="ECO:0000259" key="7">
    <source>
        <dbReference type="PROSITE" id="PS50968"/>
    </source>
</evidence>
<dbReference type="InterPro" id="IPR000089">
    <property type="entry name" value="Biotin_lipoyl"/>
</dbReference>
<dbReference type="PANTHER" id="PTHR18866">
    <property type="entry name" value="CARBOXYLASE:PYRUVATE/ACETYL-COA/PROPIONYL-COA CARBOXYLASE"/>
    <property type="match status" value="1"/>
</dbReference>
<dbReference type="SUPFAM" id="SSF52096">
    <property type="entry name" value="ClpP/crotonase"/>
    <property type="match status" value="2"/>
</dbReference>
<dbReference type="PROSITE" id="PS00866">
    <property type="entry name" value="CPSASE_1"/>
    <property type="match status" value="1"/>
</dbReference>
<evidence type="ECO:0000256" key="4">
    <source>
        <dbReference type="ARBA" id="ARBA00022840"/>
    </source>
</evidence>
<dbReference type="SMART" id="SM00878">
    <property type="entry name" value="Biotin_carb_C"/>
    <property type="match status" value="1"/>
</dbReference>
<dbReference type="STRING" id="1513793.SAMN06296036_11831"/>
<keyword evidence="12" id="KW-1185">Reference proteome</keyword>
<dbReference type="InterPro" id="IPR050856">
    <property type="entry name" value="Biotin_carboxylase_complex"/>
</dbReference>
<evidence type="ECO:0000256" key="3">
    <source>
        <dbReference type="ARBA" id="ARBA00022741"/>
    </source>
</evidence>
<evidence type="ECO:0000256" key="2">
    <source>
        <dbReference type="ARBA" id="ARBA00022598"/>
    </source>
</evidence>
<dbReference type="FunFam" id="2.40.50.100:FF:000003">
    <property type="entry name" value="Acetyl-CoA carboxylase biotin carboxyl carrier protein"/>
    <property type="match status" value="1"/>
</dbReference>
<dbReference type="PROSITE" id="PS00867">
    <property type="entry name" value="CPSASE_2"/>
    <property type="match status" value="1"/>
</dbReference>
<dbReference type="PROSITE" id="PS50968">
    <property type="entry name" value="BIOTINYL_LIPOYL"/>
    <property type="match status" value="1"/>
</dbReference>
<dbReference type="InterPro" id="IPR005481">
    <property type="entry name" value="BC-like_N"/>
</dbReference>
<dbReference type="Pfam" id="PF00289">
    <property type="entry name" value="Biotin_carb_N"/>
    <property type="match status" value="1"/>
</dbReference>
<dbReference type="EMBL" id="FWZT01000018">
    <property type="protein sequence ID" value="SMF56488.1"/>
    <property type="molecule type" value="Genomic_DNA"/>
</dbReference>
<keyword evidence="4 6" id="KW-0067">ATP-binding</keyword>
<dbReference type="OrthoDB" id="4435847at2"/>
<dbReference type="Gene3D" id="2.40.50.100">
    <property type="match status" value="1"/>
</dbReference>
<dbReference type="Gene3D" id="3.30.470.20">
    <property type="entry name" value="ATP-grasp fold, B domain"/>
    <property type="match status" value="1"/>
</dbReference>
<dbReference type="SUPFAM" id="SSF51230">
    <property type="entry name" value="Single hybrid motif"/>
    <property type="match status" value="1"/>
</dbReference>
<dbReference type="GO" id="GO:0046872">
    <property type="term" value="F:metal ion binding"/>
    <property type="evidence" value="ECO:0007669"/>
    <property type="project" value="InterPro"/>
</dbReference>
<evidence type="ECO:0000256" key="6">
    <source>
        <dbReference type="PROSITE-ProRule" id="PRU00409"/>
    </source>
</evidence>
<dbReference type="Pfam" id="PF00364">
    <property type="entry name" value="Biotin_lipoyl"/>
    <property type="match status" value="1"/>
</dbReference>
<dbReference type="InterPro" id="IPR034733">
    <property type="entry name" value="AcCoA_carboxyl_beta"/>
</dbReference>
<dbReference type="SUPFAM" id="SSF52440">
    <property type="entry name" value="PreATP-grasp domain"/>
    <property type="match status" value="1"/>
</dbReference>
<dbReference type="Pfam" id="PF02786">
    <property type="entry name" value="CPSase_L_D2"/>
    <property type="match status" value="1"/>
</dbReference>
<dbReference type="GO" id="GO:0016874">
    <property type="term" value="F:ligase activity"/>
    <property type="evidence" value="ECO:0007669"/>
    <property type="project" value="UniProtKB-KW"/>
</dbReference>
<evidence type="ECO:0000259" key="10">
    <source>
        <dbReference type="PROSITE" id="PS50989"/>
    </source>
</evidence>
<evidence type="ECO:0000259" key="9">
    <source>
        <dbReference type="PROSITE" id="PS50979"/>
    </source>
</evidence>
<sequence length="1839" mass="208689">MERKRLATNAKIAIVNRGEAAVRFIRATKEYNTLHGTDFESVALYIDAESDALFVKEADHSYNLSDFDLYDKLTGSPYLNAEFMLSVIKTIGCDAVWVGWGFLAEDPAFAQLLENNDIILIGPTAEAMEMLGDKIKAKELADRTKVPTTPWSGRPLEGLEDAKEIAKKIGYPVILKSANGGGGRGIRKILREEDLEQGLKSVTDEIYRFFGNRIIFMEALVVRGRHLEVQCVADYHGNVETFGVRDCSVQRNNQKIIEETPPAHMKTETIHELEAASSRLLKASQYHGAGTVEYLYDLDRNQSFFMEVNTRLQVEHPISEELYHTDLVQLQLHVARGENLSQFQKEAPIGHVIEVRLNAEDPDNRFAPTPGKIKRYLPPQLPGIRLDAGIEWGSTIPKEFDSMIAKIIARGPDRKSAIAKLTRALRELQIEIENGTTNQGFLLELLATEEVRAGGVQTNFVESYLEKADFQLKSDWDIAVIAGAIYQYEQKFENDFENFVEKIRRFSLPRNMPHQGSELPIHHQGHDYAFYIRSMGNNVFHIETDNKQLVAEYVNWGHEIILKTNRKKYKLQIVPRANSLQCEIDGVPYVIPLESGGTISAPSPSVVLTVNVEPGQEVKQGDLLLTLEAMKMEMTVSAPQDGKVKNIMVRSGEQVAAGQKLVDIEAKADETVKDKGPVSARLSFHNLEVGEGREILSSLDDQWNYLAREFRAVFTGFDYTQPVGGILAKLESFVEEQPHFKRAFGQLIIDACKAHTAIEKLFRDRQESLSGARESEFDECLMHYFLRREDREKGLPESFLVRLEAAIKLYPWAELDNYNDTTLALFHIYKSNANQADKVELARLSLFAFQKLYPDHPDICSVEELSLILNEMIQTAGNHWVLVDAAIHTRYNLVDRKRQEESRAGRRELIANLLNSVLDREDAATSENEVIESGHQIISHLVSLAPEAEAKRKKILELVGKRFNRDRKFQEHEFINSGEDLMYAIQTSKHGETFTTLVKILNEDQFFKPLTWLDTSLEKLSQKNRELILLVRRNPKTPELKFINHLEQNPLKASLCCLGLYNEDQYIYRSFETTDDGQWQESVRRRYFSPLRYRELRLHRLSNFDVELVYHSQFVHVMKLEAKDNTKDQRIFAFVEIPETNIELNDSQEIQRIGNFEYGILEAIQAIREQQARQKRLYFWNRIVVHIGQTHPLKLDQIGEYPKTISNMIAGLGLEKITIYSKIAGRQRKAIDAEVMVENFATNYSIRGRLPSREPLKSLDPYTSKVVRSLRRASPYPYEVISMLTNASSDDFPAGRFEEFDIQFDVNGHQKTVSVEGRPYGNNISNIVFGKIYNRGSQNMEFQRVIILGDPSRDLGSLAEDECRRVIAAIDLAETDQIPVEWIPVSSGAAIDMETGTENLDWTARVLRRVIEFTQLGGEINIIVPGINVGAQSYWNAEATMLQHTRGLLIMTEEGTMVLTGKKALDFSGSVSAEDNIGIGGAEKIMSPNGQAQFRVKDLAEAYRLLFRHYHIAYSSPQIPYGKIRESRDEIERDVCEFPYQDPLNQGFKSIGDILGKGNLERKKPFDMRQVMTALRDQDSDYIERWKHMRDAETAIVWESQVGGYSVGMIGIESRPLKRFGDIPNDGPDSWTGGTLYPLSSKKVSRAINAFSDRLPVVVLANLSGFDGSPESLRKLQLEYGAEIGRAVVNFKGPLIFVVVARYHGGAYVVFSKTLNPNMKVVAIENTFASVIGGAPAAAVVFPRQVLKNTFSDPQIVSAQEKLRNGQLEKAEYDELFQRVHLEHQAKLAQKFEKIHSVERALKVGSIDEIISAQRLRPYIVQTLETEVERFLNERSVIQ</sequence>
<keyword evidence="3 6" id="KW-0547">Nucleotide-binding</keyword>
<dbReference type="InterPro" id="IPR005482">
    <property type="entry name" value="Biotin_COase_C"/>
</dbReference>
<proteinExistence type="predicted"/>
<feature type="domain" description="Biotin carboxylation" evidence="9">
    <location>
        <begin position="8"/>
        <end position="466"/>
    </location>
</feature>
<comment type="cofactor">
    <cofactor evidence="1">
        <name>biotin</name>
        <dbReference type="ChEBI" id="CHEBI:57586"/>
    </cofactor>
</comment>
<evidence type="ECO:0000256" key="5">
    <source>
        <dbReference type="ARBA" id="ARBA00023267"/>
    </source>
</evidence>
<dbReference type="InterPro" id="IPR016185">
    <property type="entry name" value="PreATP-grasp_dom_sf"/>
</dbReference>
<dbReference type="PANTHER" id="PTHR18866:SF33">
    <property type="entry name" value="METHYLCROTONOYL-COA CARBOXYLASE SUBUNIT ALPHA, MITOCHONDRIAL-RELATED"/>
    <property type="match status" value="1"/>
</dbReference>
<dbReference type="RefSeq" id="WP_132322420.1">
    <property type="nucleotide sequence ID" value="NZ_FWZT01000018.1"/>
</dbReference>
<dbReference type="PROSITE" id="PS50975">
    <property type="entry name" value="ATP_GRASP"/>
    <property type="match status" value="1"/>
</dbReference>
<keyword evidence="5" id="KW-0092">Biotin</keyword>
<gene>
    <name evidence="11" type="ORF">SAMN06296036_11831</name>
</gene>
<organism evidence="11 12">
    <name type="scientific">Pseudobacteriovorax antillogorgiicola</name>
    <dbReference type="NCBI Taxonomy" id="1513793"/>
    <lineage>
        <taxon>Bacteria</taxon>
        <taxon>Pseudomonadati</taxon>
        <taxon>Bdellovibrionota</taxon>
        <taxon>Oligoflexia</taxon>
        <taxon>Oligoflexales</taxon>
        <taxon>Pseudobacteriovoracaceae</taxon>
        <taxon>Pseudobacteriovorax</taxon>
    </lineage>
</organism>
<dbReference type="InterPro" id="IPR001882">
    <property type="entry name" value="Biotin_BS"/>
</dbReference>
<dbReference type="PROSITE" id="PS50989">
    <property type="entry name" value="COA_CT_CTER"/>
    <property type="match status" value="1"/>
</dbReference>
<dbReference type="SUPFAM" id="SSF56059">
    <property type="entry name" value="Glutathione synthetase ATP-binding domain-like"/>
    <property type="match status" value="1"/>
</dbReference>
<keyword evidence="2" id="KW-0436">Ligase</keyword>
<accession>A0A1Y6CDZ5</accession>
<dbReference type="PROSITE" id="PS50979">
    <property type="entry name" value="BC"/>
    <property type="match status" value="1"/>
</dbReference>
<dbReference type="InterPro" id="IPR029045">
    <property type="entry name" value="ClpP/crotonase-like_dom_sf"/>
</dbReference>
<dbReference type="Pfam" id="PF02785">
    <property type="entry name" value="Biotin_carb_C"/>
    <property type="match status" value="1"/>
</dbReference>
<feature type="domain" description="CoA carboxyltransferase C-terminal" evidence="10">
    <location>
        <begin position="1555"/>
        <end position="1834"/>
    </location>
</feature>
<dbReference type="Gene3D" id="3.90.226.10">
    <property type="entry name" value="2-enoyl-CoA Hydratase, Chain A, domain 1"/>
    <property type="match status" value="2"/>
</dbReference>
<dbReference type="GO" id="GO:0005524">
    <property type="term" value="F:ATP binding"/>
    <property type="evidence" value="ECO:0007669"/>
    <property type="project" value="UniProtKB-UniRule"/>
</dbReference>
<feature type="domain" description="ATP-grasp" evidence="8">
    <location>
        <begin position="138"/>
        <end position="336"/>
    </location>
</feature>
<reference evidence="12" key="1">
    <citation type="submission" date="2017-04" db="EMBL/GenBank/DDBJ databases">
        <authorList>
            <person name="Varghese N."/>
            <person name="Submissions S."/>
        </authorList>
    </citation>
    <scope>NUCLEOTIDE SEQUENCE [LARGE SCALE GENOMIC DNA]</scope>
    <source>
        <strain evidence="12">RKEM611</strain>
    </source>
</reference>
<dbReference type="InterPro" id="IPR011763">
    <property type="entry name" value="COA_CT_C"/>
</dbReference>
<dbReference type="SUPFAM" id="SSF51246">
    <property type="entry name" value="Rudiment single hybrid motif"/>
    <property type="match status" value="1"/>
</dbReference>
<dbReference type="Pfam" id="PF01039">
    <property type="entry name" value="Carboxyl_trans"/>
    <property type="match status" value="1"/>
</dbReference>
<dbReference type="InterPro" id="IPR011761">
    <property type="entry name" value="ATP-grasp"/>
</dbReference>
<evidence type="ECO:0000259" key="8">
    <source>
        <dbReference type="PROSITE" id="PS50975"/>
    </source>
</evidence>
<dbReference type="InterPro" id="IPR011053">
    <property type="entry name" value="Single_hybrid_motif"/>
</dbReference>
<dbReference type="InterPro" id="IPR011764">
    <property type="entry name" value="Biotin_carboxylation_dom"/>
</dbReference>